<dbReference type="Pfam" id="PF04024">
    <property type="entry name" value="PspC"/>
    <property type="match status" value="1"/>
</dbReference>
<name>A0A917TT69_9BACI</name>
<keyword evidence="5 6" id="KW-0472">Membrane</keyword>
<evidence type="ECO:0000256" key="2">
    <source>
        <dbReference type="ARBA" id="ARBA00022475"/>
    </source>
</evidence>
<dbReference type="PANTHER" id="PTHR33885:SF3">
    <property type="entry name" value="PHAGE SHOCK PROTEIN C"/>
    <property type="match status" value="1"/>
</dbReference>
<keyword evidence="3 6" id="KW-0812">Transmembrane</keyword>
<comment type="caution">
    <text evidence="8">The sequence shown here is derived from an EMBL/GenBank/DDBJ whole genome shotgun (WGS) entry which is preliminary data.</text>
</comment>
<evidence type="ECO:0000313" key="9">
    <source>
        <dbReference type="Proteomes" id="UP000618460"/>
    </source>
</evidence>
<dbReference type="PANTHER" id="PTHR33885">
    <property type="entry name" value="PHAGE SHOCK PROTEIN C"/>
    <property type="match status" value="1"/>
</dbReference>
<protein>
    <submittedName>
        <fullName evidence="8">Membrane protein YvlC</fullName>
    </submittedName>
</protein>
<reference evidence="8" key="1">
    <citation type="journal article" date="2014" name="Int. J. Syst. Evol. Microbiol.">
        <title>Complete genome sequence of Corynebacterium casei LMG S-19264T (=DSM 44701T), isolated from a smear-ripened cheese.</title>
        <authorList>
            <consortium name="US DOE Joint Genome Institute (JGI-PGF)"/>
            <person name="Walter F."/>
            <person name="Albersmeier A."/>
            <person name="Kalinowski J."/>
            <person name="Ruckert C."/>
        </authorList>
    </citation>
    <scope>NUCLEOTIDE SEQUENCE</scope>
    <source>
        <strain evidence="8">CGMCC 1.6333</strain>
    </source>
</reference>
<dbReference type="RefSeq" id="WP_117155939.1">
    <property type="nucleotide sequence ID" value="NZ_BMLG01000013.1"/>
</dbReference>
<dbReference type="GO" id="GO:0005886">
    <property type="term" value="C:plasma membrane"/>
    <property type="evidence" value="ECO:0007669"/>
    <property type="project" value="UniProtKB-SubCell"/>
</dbReference>
<reference evidence="8" key="2">
    <citation type="submission" date="2020-09" db="EMBL/GenBank/DDBJ databases">
        <authorList>
            <person name="Sun Q."/>
            <person name="Zhou Y."/>
        </authorList>
    </citation>
    <scope>NUCLEOTIDE SEQUENCE</scope>
    <source>
        <strain evidence="8">CGMCC 1.6333</strain>
    </source>
</reference>
<evidence type="ECO:0000256" key="4">
    <source>
        <dbReference type="ARBA" id="ARBA00022989"/>
    </source>
</evidence>
<dbReference type="EMBL" id="BMLG01000013">
    <property type="protein sequence ID" value="GGM36351.1"/>
    <property type="molecule type" value="Genomic_DNA"/>
</dbReference>
<evidence type="ECO:0000256" key="1">
    <source>
        <dbReference type="ARBA" id="ARBA00004162"/>
    </source>
</evidence>
<dbReference type="AlphaFoldDB" id="A0A917TT69"/>
<evidence type="ECO:0000259" key="7">
    <source>
        <dbReference type="Pfam" id="PF04024"/>
    </source>
</evidence>
<keyword evidence="4 6" id="KW-1133">Transmembrane helix</keyword>
<evidence type="ECO:0000256" key="5">
    <source>
        <dbReference type="ARBA" id="ARBA00023136"/>
    </source>
</evidence>
<gene>
    <name evidence="8" type="primary">yvlC</name>
    <name evidence="8" type="ORF">GCM10011351_23050</name>
</gene>
<organism evidence="8 9">
    <name type="scientific">Paraliobacillus quinghaiensis</name>
    <dbReference type="NCBI Taxonomy" id="470815"/>
    <lineage>
        <taxon>Bacteria</taxon>
        <taxon>Bacillati</taxon>
        <taxon>Bacillota</taxon>
        <taxon>Bacilli</taxon>
        <taxon>Bacillales</taxon>
        <taxon>Bacillaceae</taxon>
        <taxon>Paraliobacillus</taxon>
    </lineage>
</organism>
<sequence length="65" mass="7303">MDKRLYRSSSNKMVSGVLGGIAEYFNFDATILRLIFVVALPFTAFFPLFFVYIAAAFIMPIDGEV</sequence>
<accession>A0A917TT69</accession>
<keyword evidence="9" id="KW-1185">Reference proteome</keyword>
<feature type="domain" description="Phage shock protein PspC N-terminal" evidence="7">
    <location>
        <begin position="3"/>
        <end position="60"/>
    </location>
</feature>
<dbReference type="OrthoDB" id="9815286at2"/>
<dbReference type="Proteomes" id="UP000618460">
    <property type="component" value="Unassembled WGS sequence"/>
</dbReference>
<evidence type="ECO:0000256" key="3">
    <source>
        <dbReference type="ARBA" id="ARBA00022692"/>
    </source>
</evidence>
<proteinExistence type="predicted"/>
<evidence type="ECO:0000256" key="6">
    <source>
        <dbReference type="SAM" id="Phobius"/>
    </source>
</evidence>
<feature type="transmembrane region" description="Helical" evidence="6">
    <location>
        <begin position="34"/>
        <end position="59"/>
    </location>
</feature>
<keyword evidence="2" id="KW-1003">Cell membrane</keyword>
<evidence type="ECO:0000313" key="8">
    <source>
        <dbReference type="EMBL" id="GGM36351.1"/>
    </source>
</evidence>
<dbReference type="InterPro" id="IPR007168">
    <property type="entry name" value="Phageshock_PspC_N"/>
</dbReference>
<comment type="subcellular location">
    <subcellularLocation>
        <location evidence="1">Cell membrane</location>
        <topology evidence="1">Single-pass membrane protein</topology>
    </subcellularLocation>
</comment>
<dbReference type="InterPro" id="IPR052027">
    <property type="entry name" value="PspC"/>
</dbReference>